<protein>
    <submittedName>
        <fullName evidence="1">Uncharacterized protein</fullName>
    </submittedName>
</protein>
<name>A0A1X7JSN9_9SPHI</name>
<reference evidence="1 2" key="1">
    <citation type="submission" date="2017-04" db="EMBL/GenBank/DDBJ databases">
        <authorList>
            <person name="Afonso C.L."/>
            <person name="Miller P.J."/>
            <person name="Scott M.A."/>
            <person name="Spackman E."/>
            <person name="Goraichik I."/>
            <person name="Dimitrov K.M."/>
            <person name="Suarez D.L."/>
            <person name="Swayne D.E."/>
        </authorList>
    </citation>
    <scope>NUCLEOTIDE SEQUENCE [LARGE SCALE GENOMIC DNA]</scope>
    <source>
        <strain evidence="1 2">DSM 22418</strain>
    </source>
</reference>
<organism evidence="1 2">
    <name type="scientific">Sphingobacterium psychroaquaticum</name>
    <dbReference type="NCBI Taxonomy" id="561061"/>
    <lineage>
        <taxon>Bacteria</taxon>
        <taxon>Pseudomonadati</taxon>
        <taxon>Bacteroidota</taxon>
        <taxon>Sphingobacteriia</taxon>
        <taxon>Sphingobacteriales</taxon>
        <taxon>Sphingobacteriaceae</taxon>
        <taxon>Sphingobacterium</taxon>
    </lineage>
</organism>
<dbReference type="Proteomes" id="UP000192980">
    <property type="component" value="Unassembled WGS sequence"/>
</dbReference>
<evidence type="ECO:0000313" key="2">
    <source>
        <dbReference type="Proteomes" id="UP000192980"/>
    </source>
</evidence>
<gene>
    <name evidence="1" type="ORF">SAMN05660862_2167</name>
</gene>
<sequence>MDNKEIWITDNTLFYRERGGMETANIGALRYAYAQVLGGVPYLFLFADHQHYISTELLGFEDVYRELSKLFPLDNQAFLRVCKEKKEDEKVKIWAKKESQNYQILREYDNNTDLGYEVYTEPKRTITWDTTYEELEASGLVEGYFSDYGTKYLRFKHPVRIEGVLINQLELYVDNVLPNRPIMEYFVDLYDETNTDKSYKELRELWIDEGVDIDQYGYERSDQCYLRFEFTDGIDALICYTYDEESGYDDGSTSLHFYNVREYPSFLENKAYEDVMEISDFMSFCKPLDISISHMDNDGIKHIPPKAKALLNAKSGIWVDQLNQKVGFVGVDTALVLDSRQIAHFEFQNVLPAKGGGYADFTVHLTTGNYLYIFTEDTYYFDQFAARLRQLTRKKVIIPEAYYNC</sequence>
<dbReference type="STRING" id="561061.SAMN05660862_2167"/>
<keyword evidence="2" id="KW-1185">Reference proteome</keyword>
<accession>A0A1X7JSN9</accession>
<dbReference type="EMBL" id="FXAU01000003">
    <property type="protein sequence ID" value="SMG31364.1"/>
    <property type="molecule type" value="Genomic_DNA"/>
</dbReference>
<dbReference type="AlphaFoldDB" id="A0A1X7JSN9"/>
<dbReference type="OrthoDB" id="5688981at2"/>
<proteinExistence type="predicted"/>
<evidence type="ECO:0000313" key="1">
    <source>
        <dbReference type="EMBL" id="SMG31364.1"/>
    </source>
</evidence>